<dbReference type="SMART" id="SM00487">
    <property type="entry name" value="DEXDc"/>
    <property type="match status" value="1"/>
</dbReference>
<dbReference type="InterPro" id="IPR001650">
    <property type="entry name" value="Helicase_C-like"/>
</dbReference>
<evidence type="ECO:0000256" key="1">
    <source>
        <dbReference type="ARBA" id="ARBA00005446"/>
    </source>
</evidence>
<dbReference type="GO" id="GO:0003677">
    <property type="term" value="F:DNA binding"/>
    <property type="evidence" value="ECO:0007669"/>
    <property type="project" value="UniProtKB-KW"/>
</dbReference>
<dbReference type="GO" id="GO:0000724">
    <property type="term" value="P:double-strand break repair via homologous recombination"/>
    <property type="evidence" value="ECO:0007669"/>
    <property type="project" value="TreeGrafter"/>
</dbReference>
<dbReference type="GO" id="GO:0005634">
    <property type="term" value="C:nucleus"/>
    <property type="evidence" value="ECO:0007669"/>
    <property type="project" value="TreeGrafter"/>
</dbReference>
<evidence type="ECO:0000313" key="12">
    <source>
        <dbReference type="EMBL" id="CAK5272578.1"/>
    </source>
</evidence>
<dbReference type="GO" id="GO:0005737">
    <property type="term" value="C:cytoplasm"/>
    <property type="evidence" value="ECO:0007669"/>
    <property type="project" value="TreeGrafter"/>
</dbReference>
<evidence type="ECO:0000256" key="3">
    <source>
        <dbReference type="ARBA" id="ARBA00022840"/>
    </source>
</evidence>
<evidence type="ECO:0000256" key="7">
    <source>
        <dbReference type="ARBA" id="ARBA00034617"/>
    </source>
</evidence>
<keyword evidence="6" id="KW-0539">Nucleus</keyword>
<dbReference type="Gene3D" id="3.40.50.300">
    <property type="entry name" value="P-loop containing nucleotide triphosphate hydrolases"/>
    <property type="match status" value="2"/>
</dbReference>
<dbReference type="PROSITE" id="PS51192">
    <property type="entry name" value="HELICASE_ATP_BIND_1"/>
    <property type="match status" value="1"/>
</dbReference>
<dbReference type="EMBL" id="CAVNYO010000182">
    <property type="protein sequence ID" value="CAK5272578.1"/>
    <property type="molecule type" value="Genomic_DNA"/>
</dbReference>
<dbReference type="InterPro" id="IPR027417">
    <property type="entry name" value="P-loop_NTPase"/>
</dbReference>
<feature type="domain" description="Helicase C-terminal" evidence="11">
    <location>
        <begin position="267"/>
        <end position="424"/>
    </location>
</feature>
<dbReference type="InterPro" id="IPR011545">
    <property type="entry name" value="DEAD/DEAH_box_helicase_dom"/>
</dbReference>
<dbReference type="PANTHER" id="PTHR13710">
    <property type="entry name" value="DNA HELICASE RECQ FAMILY MEMBER"/>
    <property type="match status" value="1"/>
</dbReference>
<keyword evidence="13" id="KW-1185">Reference proteome</keyword>
<feature type="domain" description="Helicase ATP-binding" evidence="10">
    <location>
        <begin position="44"/>
        <end position="227"/>
    </location>
</feature>
<evidence type="ECO:0000256" key="5">
    <source>
        <dbReference type="ARBA" id="ARBA00023235"/>
    </source>
</evidence>
<comment type="similarity">
    <text evidence="1">Belongs to the helicase family. RecQ subfamily.</text>
</comment>
<dbReference type="InterPro" id="IPR014001">
    <property type="entry name" value="Helicase_ATP-bd"/>
</dbReference>
<evidence type="ECO:0000256" key="9">
    <source>
        <dbReference type="SAM" id="MobiDB-lite"/>
    </source>
</evidence>
<evidence type="ECO:0000313" key="13">
    <source>
        <dbReference type="Proteomes" id="UP001295794"/>
    </source>
</evidence>
<dbReference type="Pfam" id="PF00271">
    <property type="entry name" value="Helicase_C"/>
    <property type="match status" value="1"/>
</dbReference>
<accession>A0AAD2HAF8</accession>
<keyword evidence="5" id="KW-0413">Isomerase</keyword>
<name>A0AAD2HAF8_9AGAR</name>
<dbReference type="GO" id="GO:0005694">
    <property type="term" value="C:chromosome"/>
    <property type="evidence" value="ECO:0007669"/>
    <property type="project" value="TreeGrafter"/>
</dbReference>
<dbReference type="GO" id="GO:0009378">
    <property type="term" value="F:four-way junction helicase activity"/>
    <property type="evidence" value="ECO:0007669"/>
    <property type="project" value="TreeGrafter"/>
</dbReference>
<gene>
    <name evidence="12" type="ORF">MYCIT1_LOCUS18316</name>
</gene>
<evidence type="ECO:0000259" key="11">
    <source>
        <dbReference type="PROSITE" id="PS51194"/>
    </source>
</evidence>
<evidence type="ECO:0000256" key="4">
    <source>
        <dbReference type="ARBA" id="ARBA00023125"/>
    </source>
</evidence>
<evidence type="ECO:0000256" key="8">
    <source>
        <dbReference type="ARBA" id="ARBA00034808"/>
    </source>
</evidence>
<protein>
    <recommendedName>
        <fullName evidence="8">DNA 3'-5' helicase</fullName>
        <ecNumber evidence="8">5.6.2.4</ecNumber>
    </recommendedName>
</protein>
<dbReference type="AlphaFoldDB" id="A0AAD2HAF8"/>
<dbReference type="Proteomes" id="UP001295794">
    <property type="component" value="Unassembled WGS sequence"/>
</dbReference>
<comment type="catalytic activity">
    <reaction evidence="7">
        <text>Couples ATP hydrolysis with the unwinding of duplex DNA by translocating in the 3'-5' direction.</text>
        <dbReference type="EC" id="5.6.2.4"/>
    </reaction>
</comment>
<reference evidence="12" key="1">
    <citation type="submission" date="2023-11" db="EMBL/GenBank/DDBJ databases">
        <authorList>
            <person name="De Vega J J."/>
            <person name="De Vega J J."/>
        </authorList>
    </citation>
    <scope>NUCLEOTIDE SEQUENCE</scope>
</reference>
<evidence type="ECO:0000259" key="10">
    <source>
        <dbReference type="PROSITE" id="PS51192"/>
    </source>
</evidence>
<comment type="caution">
    <text evidence="12">The sequence shown here is derived from an EMBL/GenBank/DDBJ whole genome shotgun (WGS) entry which is preliminary data.</text>
</comment>
<evidence type="ECO:0000256" key="6">
    <source>
        <dbReference type="ARBA" id="ARBA00023242"/>
    </source>
</evidence>
<organism evidence="12 13">
    <name type="scientific">Mycena citricolor</name>
    <dbReference type="NCBI Taxonomy" id="2018698"/>
    <lineage>
        <taxon>Eukaryota</taxon>
        <taxon>Fungi</taxon>
        <taxon>Dikarya</taxon>
        <taxon>Basidiomycota</taxon>
        <taxon>Agaricomycotina</taxon>
        <taxon>Agaricomycetes</taxon>
        <taxon>Agaricomycetidae</taxon>
        <taxon>Agaricales</taxon>
        <taxon>Marasmiineae</taxon>
        <taxon>Mycenaceae</taxon>
        <taxon>Mycena</taxon>
    </lineage>
</organism>
<sequence>MSVPAVPADPLLENPPVNSKEWLGIVLKDACGLSSLYEHQLKHGLDLSLGKDVFLVIATGRGKSIVLFAPLIAAKARGERGMAFIIVPTKVLAEQMAEIGRKYGIHTLAINEDSVREAQIRDKRDLFAEFAGGTGISAAVMSPQMLQGSRVAALLKDMKIKRIVRWVLIDEVHLFRESGGTFREPYRAILPFRSRLPSSAVFGAVTGTATPSHALEIAEGLGFRGGYVNARYSIDRPNVKYIPRFFEHATSGTEFLDLSFVIPFDMKSPQEIPLTLIFAKTIQTGYRIMTFLDSLIPATIPGRETVIKLYNALMPVHYRRQFIHDMNEGSHLRIGIVTDTCTYGTDIPRLSRVIIAHISDGMEDSFEVQKQQMGRPGRNGKAAVAIVYAPAWVRDVPESDVITKQGKIDAQRRAKLPWVIRAFFNPTSELCSRGADLKYNGEIYTERPNCCRFHCPQPEESDDSNMVARWVKHFEELETVRVKSKSIRSDGTYPVLDGPLKQSLEKVLTGWRGRVYVQLRDNNDPDCFTEDVLPTHLLQRLVDRAHACSTLDRLWAVMHDWARQEELGDKLFKFMVQILPEYKAIIEECTTETQVGVPVPVAAEKDIKPVAVPPAQSSSQSLRIVIPRSTPSTIPQKRNALSDAVKKPTKKRKASNKENQPV</sequence>
<dbReference type="PROSITE" id="PS51194">
    <property type="entry name" value="HELICASE_CTER"/>
    <property type="match status" value="1"/>
</dbReference>
<dbReference type="PANTHER" id="PTHR13710:SF153">
    <property type="entry name" value="RECQ-LIKE DNA HELICASE BLM"/>
    <property type="match status" value="1"/>
</dbReference>
<keyword evidence="4" id="KW-0238">DNA-binding</keyword>
<dbReference type="GO" id="GO:0005524">
    <property type="term" value="F:ATP binding"/>
    <property type="evidence" value="ECO:0007669"/>
    <property type="project" value="UniProtKB-KW"/>
</dbReference>
<proteinExistence type="inferred from homology"/>
<evidence type="ECO:0000256" key="2">
    <source>
        <dbReference type="ARBA" id="ARBA00022741"/>
    </source>
</evidence>
<feature type="region of interest" description="Disordered" evidence="9">
    <location>
        <begin position="612"/>
        <end position="662"/>
    </location>
</feature>
<keyword evidence="2" id="KW-0547">Nucleotide-binding</keyword>
<keyword evidence="3" id="KW-0067">ATP-binding</keyword>
<dbReference type="SUPFAM" id="SSF52540">
    <property type="entry name" value="P-loop containing nucleoside triphosphate hydrolases"/>
    <property type="match status" value="1"/>
</dbReference>
<dbReference type="Pfam" id="PF00270">
    <property type="entry name" value="DEAD"/>
    <property type="match status" value="1"/>
</dbReference>
<dbReference type="GO" id="GO:0043138">
    <property type="term" value="F:3'-5' DNA helicase activity"/>
    <property type="evidence" value="ECO:0007669"/>
    <property type="project" value="UniProtKB-EC"/>
</dbReference>
<dbReference type="EC" id="5.6.2.4" evidence="8"/>